<evidence type="ECO:0000256" key="2">
    <source>
        <dbReference type="ARBA" id="ARBA00012980"/>
    </source>
</evidence>
<sequence length="327" mass="38728">MYSTPYKSVCILPDPLNYEFYTNLYKMYDLTHAEMKHAECIIVNHDTNDDYNRIARVTYAIHVLKKPMYIVIHADIPVPHLWNEEHVVMGDKYKIHEFFAKPERRGRIFVIEGGDGCGKQTQATLLRRRLEQEDYPVKTIDFPNNERQHGMLIREILAGSHGDIKNLDPFLFASLYAQNRWSVKHILNFWITRGYNIILDRYIISNIAHQGAHEYRNREYVAKQTELFENETLGLPHANHIIYLDLPPEVARTAMDKDTTRAALDQNELAPLEYKNNVRKIYLEQKNTLRRTYDIVKCMDDDIRISRKDVHNKIYDMWSDKFVNKHM</sequence>
<dbReference type="GO" id="GO:0005524">
    <property type="term" value="F:ATP binding"/>
    <property type="evidence" value="ECO:0007669"/>
    <property type="project" value="UniProtKB-KW"/>
</dbReference>
<protein>
    <recommendedName>
        <fullName evidence="2">dTMP kinase</fullName>
        <ecNumber evidence="2">2.7.4.9</ecNumber>
    </recommendedName>
</protein>
<dbReference type="GO" id="GO:0005829">
    <property type="term" value="C:cytosol"/>
    <property type="evidence" value="ECO:0007669"/>
    <property type="project" value="TreeGrafter"/>
</dbReference>
<evidence type="ECO:0000259" key="8">
    <source>
        <dbReference type="Pfam" id="PF02223"/>
    </source>
</evidence>
<dbReference type="Pfam" id="PF02223">
    <property type="entry name" value="Thymidylate_kin"/>
    <property type="match status" value="1"/>
</dbReference>
<dbReference type="GO" id="GO:0006233">
    <property type="term" value="P:dTDP biosynthetic process"/>
    <property type="evidence" value="ECO:0007669"/>
    <property type="project" value="InterPro"/>
</dbReference>
<dbReference type="GO" id="GO:0005634">
    <property type="term" value="C:nucleus"/>
    <property type="evidence" value="ECO:0007669"/>
    <property type="project" value="TreeGrafter"/>
</dbReference>
<dbReference type="GO" id="GO:0004798">
    <property type="term" value="F:dTMP kinase activity"/>
    <property type="evidence" value="ECO:0007669"/>
    <property type="project" value="UniProtKB-EC"/>
</dbReference>
<dbReference type="CDD" id="cd01672">
    <property type="entry name" value="TMPK"/>
    <property type="match status" value="1"/>
</dbReference>
<proteinExistence type="inferred from homology"/>
<dbReference type="InterPro" id="IPR039430">
    <property type="entry name" value="Thymidylate_kin-like_dom"/>
</dbReference>
<evidence type="ECO:0000256" key="5">
    <source>
        <dbReference type="ARBA" id="ARBA00022741"/>
    </source>
</evidence>
<evidence type="ECO:0000256" key="3">
    <source>
        <dbReference type="ARBA" id="ARBA00022679"/>
    </source>
</evidence>
<dbReference type="GO" id="GO:0004550">
    <property type="term" value="F:nucleoside diphosphate kinase activity"/>
    <property type="evidence" value="ECO:0007669"/>
    <property type="project" value="TreeGrafter"/>
</dbReference>
<dbReference type="PANTHER" id="PTHR10344:SF1">
    <property type="entry name" value="THYMIDYLATE KINASE"/>
    <property type="match status" value="1"/>
</dbReference>
<dbReference type="EC" id="2.7.4.9" evidence="2"/>
<dbReference type="HAMAP" id="MF_00165">
    <property type="entry name" value="Thymidylate_kinase"/>
    <property type="match status" value="1"/>
</dbReference>
<evidence type="ECO:0000256" key="1">
    <source>
        <dbReference type="ARBA" id="ARBA00009776"/>
    </source>
</evidence>
<reference evidence="9" key="1">
    <citation type="journal article" date="2020" name="Nature">
        <title>Giant virus diversity and host interactions through global metagenomics.</title>
        <authorList>
            <person name="Schulz F."/>
            <person name="Roux S."/>
            <person name="Paez-Espino D."/>
            <person name="Jungbluth S."/>
            <person name="Walsh D.A."/>
            <person name="Denef V.J."/>
            <person name="McMahon K.D."/>
            <person name="Konstantinidis K.T."/>
            <person name="Eloe-Fadrosh E.A."/>
            <person name="Kyrpides N.C."/>
            <person name="Woyke T."/>
        </authorList>
    </citation>
    <scope>NUCLEOTIDE SEQUENCE</scope>
    <source>
        <strain evidence="9">GVMAG-S-1016704-121</strain>
    </source>
</reference>
<dbReference type="PANTHER" id="PTHR10344">
    <property type="entry name" value="THYMIDYLATE KINASE"/>
    <property type="match status" value="1"/>
</dbReference>
<dbReference type="Gene3D" id="3.40.50.300">
    <property type="entry name" value="P-loop containing nucleotide triphosphate hydrolases"/>
    <property type="match status" value="1"/>
</dbReference>
<dbReference type="SUPFAM" id="SSF52540">
    <property type="entry name" value="P-loop containing nucleoside triphosphate hydrolases"/>
    <property type="match status" value="1"/>
</dbReference>
<evidence type="ECO:0000256" key="6">
    <source>
        <dbReference type="ARBA" id="ARBA00022777"/>
    </source>
</evidence>
<keyword evidence="6" id="KW-0418">Kinase</keyword>
<dbReference type="GO" id="GO:0006235">
    <property type="term" value="P:dTTP biosynthetic process"/>
    <property type="evidence" value="ECO:0007669"/>
    <property type="project" value="TreeGrafter"/>
</dbReference>
<keyword evidence="7" id="KW-0067">ATP-binding</keyword>
<keyword evidence="3" id="KW-0808">Transferase</keyword>
<evidence type="ECO:0000256" key="4">
    <source>
        <dbReference type="ARBA" id="ARBA00022727"/>
    </source>
</evidence>
<dbReference type="AlphaFoldDB" id="A0A6C0LUL0"/>
<dbReference type="EMBL" id="MN740557">
    <property type="protein sequence ID" value="QHU33441.1"/>
    <property type="molecule type" value="Genomic_DNA"/>
</dbReference>
<comment type="similarity">
    <text evidence="1">Belongs to the thymidylate kinase family.</text>
</comment>
<keyword evidence="5" id="KW-0547">Nucleotide-binding</keyword>
<feature type="domain" description="Thymidylate kinase-like" evidence="8">
    <location>
        <begin position="111"/>
        <end position="287"/>
    </location>
</feature>
<dbReference type="GO" id="GO:0005739">
    <property type="term" value="C:mitochondrion"/>
    <property type="evidence" value="ECO:0007669"/>
    <property type="project" value="TreeGrafter"/>
</dbReference>
<dbReference type="InterPro" id="IPR027417">
    <property type="entry name" value="P-loop_NTPase"/>
</dbReference>
<organism evidence="9">
    <name type="scientific">viral metagenome</name>
    <dbReference type="NCBI Taxonomy" id="1070528"/>
    <lineage>
        <taxon>unclassified sequences</taxon>
        <taxon>metagenomes</taxon>
        <taxon>organismal metagenomes</taxon>
    </lineage>
</organism>
<dbReference type="InterPro" id="IPR018094">
    <property type="entry name" value="Thymidylate_kinase"/>
</dbReference>
<dbReference type="GO" id="GO:0006227">
    <property type="term" value="P:dUDP biosynthetic process"/>
    <property type="evidence" value="ECO:0007669"/>
    <property type="project" value="TreeGrafter"/>
</dbReference>
<evidence type="ECO:0000256" key="7">
    <source>
        <dbReference type="ARBA" id="ARBA00022840"/>
    </source>
</evidence>
<accession>A0A6C0LUL0</accession>
<name>A0A6C0LUL0_9ZZZZ</name>
<evidence type="ECO:0000313" key="9">
    <source>
        <dbReference type="EMBL" id="QHU33441.1"/>
    </source>
</evidence>
<keyword evidence="4" id="KW-0545">Nucleotide biosynthesis</keyword>